<dbReference type="RefSeq" id="XP_045962340.1">
    <property type="nucleotide sequence ID" value="XM_046106924.1"/>
</dbReference>
<organism evidence="2 3">
    <name type="scientific">Truncatella angustata</name>
    <dbReference type="NCBI Taxonomy" id="152316"/>
    <lineage>
        <taxon>Eukaryota</taxon>
        <taxon>Fungi</taxon>
        <taxon>Dikarya</taxon>
        <taxon>Ascomycota</taxon>
        <taxon>Pezizomycotina</taxon>
        <taxon>Sordariomycetes</taxon>
        <taxon>Xylariomycetidae</taxon>
        <taxon>Amphisphaeriales</taxon>
        <taxon>Sporocadaceae</taxon>
        <taxon>Truncatella</taxon>
    </lineage>
</organism>
<protein>
    <submittedName>
        <fullName evidence="2">Uncharacterized protein</fullName>
    </submittedName>
</protein>
<feature type="signal peptide" evidence="1">
    <location>
        <begin position="1"/>
        <end position="22"/>
    </location>
</feature>
<keyword evidence="3" id="KW-1185">Reference proteome</keyword>
<dbReference type="Proteomes" id="UP000758603">
    <property type="component" value="Unassembled WGS sequence"/>
</dbReference>
<evidence type="ECO:0000313" key="2">
    <source>
        <dbReference type="EMBL" id="KAH6658106.1"/>
    </source>
</evidence>
<gene>
    <name evidence="2" type="ORF">BKA67DRAFT_656332</name>
</gene>
<feature type="chain" id="PRO_5040498191" evidence="1">
    <location>
        <begin position="23"/>
        <end position="151"/>
    </location>
</feature>
<dbReference type="AlphaFoldDB" id="A0A9P8UTM4"/>
<comment type="caution">
    <text evidence="2">The sequence shown here is derived from an EMBL/GenBank/DDBJ whole genome shotgun (WGS) entry which is preliminary data.</text>
</comment>
<evidence type="ECO:0000256" key="1">
    <source>
        <dbReference type="SAM" id="SignalP"/>
    </source>
</evidence>
<reference evidence="2" key="1">
    <citation type="journal article" date="2021" name="Nat. Commun.">
        <title>Genetic determinants of endophytism in the Arabidopsis root mycobiome.</title>
        <authorList>
            <person name="Mesny F."/>
            <person name="Miyauchi S."/>
            <person name="Thiergart T."/>
            <person name="Pickel B."/>
            <person name="Atanasova L."/>
            <person name="Karlsson M."/>
            <person name="Huettel B."/>
            <person name="Barry K.W."/>
            <person name="Haridas S."/>
            <person name="Chen C."/>
            <person name="Bauer D."/>
            <person name="Andreopoulos W."/>
            <person name="Pangilinan J."/>
            <person name="LaButti K."/>
            <person name="Riley R."/>
            <person name="Lipzen A."/>
            <person name="Clum A."/>
            <person name="Drula E."/>
            <person name="Henrissat B."/>
            <person name="Kohler A."/>
            <person name="Grigoriev I.V."/>
            <person name="Martin F.M."/>
            <person name="Hacquard S."/>
        </authorList>
    </citation>
    <scope>NUCLEOTIDE SEQUENCE</scope>
    <source>
        <strain evidence="2">MPI-SDFR-AT-0073</strain>
    </source>
</reference>
<dbReference type="OrthoDB" id="4684337at2759"/>
<dbReference type="GeneID" id="70135815"/>
<proteinExistence type="predicted"/>
<accession>A0A9P8UTM4</accession>
<keyword evidence="1" id="KW-0732">Signal</keyword>
<sequence length="151" mass="15963">MRPTTQVALLATLSLAAPLAERADEVWHVTRFAAYMAAHSITQIITFSVELPGSEGPVECSTGGSAALSSTPFLLPVNGTCVEGSGLSFNFTQVEDFAIKLQVNNEEGVQATHTSDPNSVKFVSTGSTPLDTMTAYVGLQDYDLTVAGEYN</sequence>
<name>A0A9P8UTM4_9PEZI</name>
<evidence type="ECO:0000313" key="3">
    <source>
        <dbReference type="Proteomes" id="UP000758603"/>
    </source>
</evidence>
<dbReference type="EMBL" id="JAGPXC010000002">
    <property type="protein sequence ID" value="KAH6658106.1"/>
    <property type="molecule type" value="Genomic_DNA"/>
</dbReference>